<dbReference type="GO" id="GO:0015271">
    <property type="term" value="F:outward rectifier potassium channel activity"/>
    <property type="evidence" value="ECO:0007669"/>
    <property type="project" value="TreeGrafter"/>
</dbReference>
<dbReference type="SUPFAM" id="SSF81324">
    <property type="entry name" value="Voltage-gated potassium channels"/>
    <property type="match status" value="2"/>
</dbReference>
<dbReference type="GO" id="GO:0005886">
    <property type="term" value="C:plasma membrane"/>
    <property type="evidence" value="ECO:0007669"/>
    <property type="project" value="TreeGrafter"/>
</dbReference>
<organism evidence="12 13">
    <name type="scientific">Oedothorax gibbosus</name>
    <dbReference type="NCBI Taxonomy" id="931172"/>
    <lineage>
        <taxon>Eukaryota</taxon>
        <taxon>Metazoa</taxon>
        <taxon>Ecdysozoa</taxon>
        <taxon>Arthropoda</taxon>
        <taxon>Chelicerata</taxon>
        <taxon>Arachnida</taxon>
        <taxon>Araneae</taxon>
        <taxon>Araneomorphae</taxon>
        <taxon>Entelegynae</taxon>
        <taxon>Araneoidea</taxon>
        <taxon>Linyphiidae</taxon>
        <taxon>Erigoninae</taxon>
        <taxon>Oedothorax</taxon>
    </lineage>
</organism>
<feature type="transmembrane region" description="Helical" evidence="10">
    <location>
        <begin position="201"/>
        <end position="219"/>
    </location>
</feature>
<accession>A0AAV6VQS6</accession>
<dbReference type="EMBL" id="JAFNEN010000033">
    <property type="protein sequence ID" value="KAG8198979.1"/>
    <property type="molecule type" value="Genomic_DNA"/>
</dbReference>
<feature type="domain" description="Potassium channel" evidence="11">
    <location>
        <begin position="95"/>
        <end position="144"/>
    </location>
</feature>
<evidence type="ECO:0000256" key="4">
    <source>
        <dbReference type="ARBA" id="ARBA00022989"/>
    </source>
</evidence>
<sequence length="404" mass="45881">MHNIVLIGFTRRVISMLAVYVLYLSLGAIIFVYLERKSEEEKRHAALTSSKLVRRMVEVLRKNNFSDGDIVRTFNAKHAVWEYNTNHVPVTWNLVYPEKVLFCLILITTIGYGNVAPETSLGKCLCIVYTFFGIPLNVTFMRLLSLKFRAYLQSILSLCQRVWSIPVALGGVLYFVLLSGLLVFSPATVFQEVEHWSYVQAVYYCFVSLSTIGLGDYVAGLASRRIGSSYYIIYVSLLFLWLLIGVAFVWMCLNLMSYLIGSLFVDKLDCKCRKRSAARKEMTEVYQCLAELNWSLAKGKPKAFRDWKIFEDFMTMNVENPENISQDYLYQVFEAANELRAVIYKEVTADGEQTLMISEMSANAQVPDCDKNSCTNLETGTSGKSTNSEDLARNPHQSSSLTTL</sequence>
<feature type="transmembrane region" description="Helical" evidence="10">
    <location>
        <begin position="99"/>
        <end position="115"/>
    </location>
</feature>
<keyword evidence="7 8" id="KW-0407">Ion channel</keyword>
<dbReference type="PANTHER" id="PTHR11003:SF345">
    <property type="entry name" value="TWIK FAMILY OF POTASSIUM CHANNELS PROTEIN 18"/>
    <property type="match status" value="1"/>
</dbReference>
<protein>
    <recommendedName>
        <fullName evidence="11">Potassium channel domain-containing protein</fullName>
    </recommendedName>
</protein>
<dbReference type="InterPro" id="IPR013099">
    <property type="entry name" value="K_chnl_dom"/>
</dbReference>
<dbReference type="Gene3D" id="1.10.287.70">
    <property type="match status" value="1"/>
</dbReference>
<feature type="region of interest" description="Disordered" evidence="9">
    <location>
        <begin position="368"/>
        <end position="404"/>
    </location>
</feature>
<evidence type="ECO:0000256" key="1">
    <source>
        <dbReference type="ARBA" id="ARBA00004141"/>
    </source>
</evidence>
<dbReference type="PANTHER" id="PTHR11003">
    <property type="entry name" value="POTASSIUM CHANNEL, SUBFAMILY K"/>
    <property type="match status" value="1"/>
</dbReference>
<feature type="transmembrane region" description="Helical" evidence="10">
    <location>
        <begin position="165"/>
        <end position="189"/>
    </location>
</feature>
<name>A0AAV6VQS6_9ARAC</name>
<keyword evidence="4 10" id="KW-1133">Transmembrane helix</keyword>
<evidence type="ECO:0000256" key="9">
    <source>
        <dbReference type="SAM" id="MobiDB-lite"/>
    </source>
</evidence>
<comment type="subcellular location">
    <subcellularLocation>
        <location evidence="1">Membrane</location>
        <topology evidence="1">Multi-pass membrane protein</topology>
    </subcellularLocation>
</comment>
<evidence type="ECO:0000256" key="2">
    <source>
        <dbReference type="ARBA" id="ARBA00022448"/>
    </source>
</evidence>
<dbReference type="InterPro" id="IPR003280">
    <property type="entry name" value="2pore_dom_K_chnl"/>
</dbReference>
<evidence type="ECO:0000259" key="11">
    <source>
        <dbReference type="Pfam" id="PF07885"/>
    </source>
</evidence>
<proteinExistence type="inferred from homology"/>
<feature type="transmembrane region" description="Helical" evidence="10">
    <location>
        <begin position="12"/>
        <end position="34"/>
    </location>
</feature>
<keyword evidence="6 10" id="KW-0472">Membrane</keyword>
<keyword evidence="5 8" id="KW-0406">Ion transport</keyword>
<feature type="transmembrane region" description="Helical" evidence="10">
    <location>
        <begin position="231"/>
        <end position="264"/>
    </location>
</feature>
<evidence type="ECO:0000256" key="8">
    <source>
        <dbReference type="RuleBase" id="RU003857"/>
    </source>
</evidence>
<comment type="similarity">
    <text evidence="8">Belongs to the two pore domain potassium channel (TC 1.A.1.8) family.</text>
</comment>
<keyword evidence="13" id="KW-1185">Reference proteome</keyword>
<comment type="caution">
    <text evidence="12">The sequence shown here is derived from an EMBL/GenBank/DDBJ whole genome shotgun (WGS) entry which is preliminary data.</text>
</comment>
<keyword evidence="2 8" id="KW-0813">Transport</keyword>
<evidence type="ECO:0000256" key="5">
    <source>
        <dbReference type="ARBA" id="ARBA00023065"/>
    </source>
</evidence>
<keyword evidence="3 8" id="KW-0812">Transmembrane</keyword>
<dbReference type="Pfam" id="PF07885">
    <property type="entry name" value="Ion_trans_2"/>
    <property type="match status" value="2"/>
</dbReference>
<feature type="domain" description="Potassium channel" evidence="11">
    <location>
        <begin position="177"/>
        <end position="246"/>
    </location>
</feature>
<evidence type="ECO:0000313" key="13">
    <source>
        <dbReference type="Proteomes" id="UP000827092"/>
    </source>
</evidence>
<evidence type="ECO:0000256" key="10">
    <source>
        <dbReference type="SAM" id="Phobius"/>
    </source>
</evidence>
<dbReference type="Proteomes" id="UP000827092">
    <property type="component" value="Unassembled WGS sequence"/>
</dbReference>
<dbReference type="PRINTS" id="PR01333">
    <property type="entry name" value="2POREKCHANEL"/>
</dbReference>
<dbReference type="AlphaFoldDB" id="A0AAV6VQS6"/>
<evidence type="ECO:0000256" key="6">
    <source>
        <dbReference type="ARBA" id="ARBA00023136"/>
    </source>
</evidence>
<evidence type="ECO:0000256" key="3">
    <source>
        <dbReference type="ARBA" id="ARBA00022692"/>
    </source>
</evidence>
<feature type="compositionally biased region" description="Polar residues" evidence="9">
    <location>
        <begin position="372"/>
        <end position="404"/>
    </location>
</feature>
<reference evidence="12 13" key="1">
    <citation type="journal article" date="2022" name="Nat. Ecol. Evol.">
        <title>A masculinizing supergene underlies an exaggerated male reproductive morph in a spider.</title>
        <authorList>
            <person name="Hendrickx F."/>
            <person name="De Corte Z."/>
            <person name="Sonet G."/>
            <person name="Van Belleghem S.M."/>
            <person name="Kostlbacher S."/>
            <person name="Vangestel C."/>
        </authorList>
    </citation>
    <scope>NUCLEOTIDE SEQUENCE [LARGE SCALE GENOMIC DNA]</scope>
    <source>
        <strain evidence="12">W744_W776</strain>
    </source>
</reference>
<dbReference type="GO" id="GO:0022841">
    <property type="term" value="F:potassium ion leak channel activity"/>
    <property type="evidence" value="ECO:0007669"/>
    <property type="project" value="TreeGrafter"/>
</dbReference>
<evidence type="ECO:0000256" key="7">
    <source>
        <dbReference type="ARBA" id="ARBA00023303"/>
    </source>
</evidence>
<dbReference type="GO" id="GO:0030322">
    <property type="term" value="P:stabilization of membrane potential"/>
    <property type="evidence" value="ECO:0007669"/>
    <property type="project" value="TreeGrafter"/>
</dbReference>
<gene>
    <name evidence="12" type="ORF">JTE90_001779</name>
</gene>
<feature type="transmembrane region" description="Helical" evidence="10">
    <location>
        <begin position="127"/>
        <end position="144"/>
    </location>
</feature>
<evidence type="ECO:0000313" key="12">
    <source>
        <dbReference type="EMBL" id="KAG8198979.1"/>
    </source>
</evidence>